<dbReference type="HAMAP" id="MF_00728">
    <property type="entry name" value="EzrA"/>
    <property type="match status" value="1"/>
</dbReference>
<dbReference type="RefSeq" id="WP_035194318.1">
    <property type="nucleotide sequence ID" value="NZ_JJRY01000003.1"/>
</dbReference>
<dbReference type="EMBL" id="JJRY01000003">
    <property type="protein sequence ID" value="KEF39607.1"/>
    <property type="molecule type" value="Genomic_DNA"/>
</dbReference>
<feature type="coiled-coil region" evidence="8">
    <location>
        <begin position="249"/>
        <end position="276"/>
    </location>
</feature>
<dbReference type="InterPro" id="IPR036126">
    <property type="entry name" value="TBCA_sf"/>
</dbReference>
<dbReference type="GO" id="GO:0005886">
    <property type="term" value="C:plasma membrane"/>
    <property type="evidence" value="ECO:0007669"/>
    <property type="project" value="UniProtKB-SubCell"/>
</dbReference>
<dbReference type="Proteomes" id="UP000027936">
    <property type="component" value="Unassembled WGS sequence"/>
</dbReference>
<keyword evidence="3 8" id="KW-1133">Transmembrane helix</keyword>
<feature type="coiled-coil region" evidence="8">
    <location>
        <begin position="112"/>
        <end position="143"/>
    </location>
</feature>
<dbReference type="AlphaFoldDB" id="A0A072NQY1"/>
<reference evidence="9 10" key="1">
    <citation type="submission" date="2014-04" db="EMBL/GenBank/DDBJ databases">
        <title>Draft genome sequence of Bacillus azotoformans MEV2011, a (co-) denitrifying strain unable to grow in the presence of oxygen.</title>
        <authorList>
            <person name="Nielsen M."/>
            <person name="Schreiber L."/>
            <person name="Finster K."/>
            <person name="Schramm A."/>
        </authorList>
    </citation>
    <scope>NUCLEOTIDE SEQUENCE [LARGE SCALE GENOMIC DNA]</scope>
    <source>
        <strain evidence="9 10">MEV2011</strain>
    </source>
</reference>
<accession>A0A072NQY1</accession>
<evidence type="ECO:0000313" key="10">
    <source>
        <dbReference type="Proteomes" id="UP000027936"/>
    </source>
</evidence>
<evidence type="ECO:0000256" key="6">
    <source>
        <dbReference type="ARBA" id="ARBA00023210"/>
    </source>
</evidence>
<feature type="topological domain" description="Cytoplasmic" evidence="8">
    <location>
        <begin position="22"/>
        <end position="562"/>
    </location>
</feature>
<evidence type="ECO:0000256" key="5">
    <source>
        <dbReference type="ARBA" id="ARBA00023136"/>
    </source>
</evidence>
<comment type="caution">
    <text evidence="9">The sequence shown here is derived from an EMBL/GenBank/DDBJ whole genome shotgun (WGS) entry which is preliminary data.</text>
</comment>
<dbReference type="GO" id="GO:0007023">
    <property type="term" value="P:post-chaperonin tubulin folding pathway"/>
    <property type="evidence" value="ECO:0007669"/>
    <property type="project" value="InterPro"/>
</dbReference>
<comment type="subcellular location">
    <subcellularLocation>
        <location evidence="8">Cell membrane</location>
        <topology evidence="8">Single-pass membrane protein</topology>
    </subcellularLocation>
    <text evidence="8">Colocalized with FtsZ to the nascent septal site.</text>
</comment>
<evidence type="ECO:0000256" key="3">
    <source>
        <dbReference type="ARBA" id="ARBA00022989"/>
    </source>
</evidence>
<protein>
    <recommendedName>
        <fullName evidence="8">Septation ring formation regulator EzrA</fullName>
    </recommendedName>
</protein>
<dbReference type="GO" id="GO:0048487">
    <property type="term" value="F:beta-tubulin binding"/>
    <property type="evidence" value="ECO:0007669"/>
    <property type="project" value="InterPro"/>
</dbReference>
<keyword evidence="5 8" id="KW-0472">Membrane</keyword>
<dbReference type="InterPro" id="IPR010379">
    <property type="entry name" value="EzrA"/>
</dbReference>
<feature type="coiled-coil region" evidence="8">
    <location>
        <begin position="348"/>
        <end position="424"/>
    </location>
</feature>
<evidence type="ECO:0000313" key="9">
    <source>
        <dbReference type="EMBL" id="KEF39607.1"/>
    </source>
</evidence>
<evidence type="ECO:0000256" key="1">
    <source>
        <dbReference type="ARBA" id="ARBA00022618"/>
    </source>
</evidence>
<evidence type="ECO:0000256" key="8">
    <source>
        <dbReference type="HAMAP-Rule" id="MF_00728"/>
    </source>
</evidence>
<dbReference type="GO" id="GO:0000917">
    <property type="term" value="P:division septum assembly"/>
    <property type="evidence" value="ECO:0007669"/>
    <property type="project" value="UniProtKB-KW"/>
</dbReference>
<comment type="similarity">
    <text evidence="8">Belongs to the EzrA family.</text>
</comment>
<keyword evidence="4 8" id="KW-0175">Coiled coil</keyword>
<dbReference type="GO" id="GO:0000921">
    <property type="term" value="P:septin ring assembly"/>
    <property type="evidence" value="ECO:0007669"/>
    <property type="project" value="InterPro"/>
</dbReference>
<name>A0A072NQY1_SCHAZ</name>
<keyword evidence="6 8" id="KW-0717">Septation</keyword>
<dbReference type="PATRIC" id="fig|1348973.3.peg.1352"/>
<dbReference type="Pfam" id="PF06160">
    <property type="entry name" value="EzrA"/>
    <property type="match status" value="1"/>
</dbReference>
<keyword evidence="8" id="KW-1003">Cell membrane</keyword>
<dbReference type="NCBIfam" id="NF003413">
    <property type="entry name" value="PRK04778.1-7"/>
    <property type="match status" value="1"/>
</dbReference>
<keyword evidence="1 8" id="KW-0132">Cell division</keyword>
<comment type="function">
    <text evidence="8">Negative regulator of FtsZ ring formation; modulates the frequency and position of FtsZ ring formation. Inhibits FtsZ ring formation at polar sites. Interacts either with FtsZ or with one of its binding partners to promote depolymerization.</text>
</comment>
<gene>
    <name evidence="8" type="primary">ezrA</name>
    <name evidence="9" type="ORF">M670_01384</name>
</gene>
<dbReference type="SUPFAM" id="SSF46988">
    <property type="entry name" value="Tubulin chaperone cofactor A"/>
    <property type="match status" value="1"/>
</dbReference>
<sequence>MEYLLIFIIVLLAIIIYGFIKRKKIYSEVDKLESWKISIMNRPVTDEIAKVKQLNMTGQTEEKFEAWRVTWDEIVTNELPKVDDFLFEAEEAADHYRFKKATNITRSTRNVLEEVDQKIAAILEDLQELIGSEEKNKIEVEELKGILKNHRKILLASRHSFGSAIIQLEKELDEVVNKFSEFDAATNGGNYLEAREIVLMIRNDLNNLATKIEEIPPLLTYCHNQLPAQINELRKGQEEMIQSGYIVEHLEINKELDKIEGEIESYLRKIEETEIKEAKEGITDVQDRIEQIYDCLEKEVIAKHVIIKETPPLEPHIIELQKKAVAAKNETESVQQIYHLKDKDLEDQRKIEKKVAQTTNKYDELLNRLDANDEPATKLREDLEEIKTNIQMITELYNNFTEMMHTLRKDEREAKERITQMKKTLVEARSLIRKNHLPGLPNNILKTFDTAESNLKAVSYKLEETPLDMYAVNNILEEAQNAVSKVFEQTEEIVEKAVLVEHIIQYGNRYRSKYAVLSAKLSEAEQVFRMYDYDLALEQAASAIEAIEPGALKKIEELINNR</sequence>
<evidence type="ECO:0000256" key="2">
    <source>
        <dbReference type="ARBA" id="ARBA00022692"/>
    </source>
</evidence>
<dbReference type="Gene3D" id="1.20.58.90">
    <property type="match status" value="1"/>
</dbReference>
<evidence type="ECO:0000256" key="4">
    <source>
        <dbReference type="ARBA" id="ARBA00023054"/>
    </source>
</evidence>
<keyword evidence="2 8" id="KW-0812">Transmembrane</keyword>
<organism evidence="9 10">
    <name type="scientific">Schinkia azotoformans MEV2011</name>
    <dbReference type="NCBI Taxonomy" id="1348973"/>
    <lineage>
        <taxon>Bacteria</taxon>
        <taxon>Bacillati</taxon>
        <taxon>Bacillota</taxon>
        <taxon>Bacilli</taxon>
        <taxon>Bacillales</taxon>
        <taxon>Bacillaceae</taxon>
        <taxon>Calidifontibacillus/Schinkia group</taxon>
        <taxon>Schinkia</taxon>
    </lineage>
</organism>
<proteinExistence type="inferred from homology"/>
<dbReference type="GO" id="GO:0007021">
    <property type="term" value="P:tubulin complex assembly"/>
    <property type="evidence" value="ECO:0007669"/>
    <property type="project" value="InterPro"/>
</dbReference>
<evidence type="ECO:0000256" key="7">
    <source>
        <dbReference type="ARBA" id="ARBA00023306"/>
    </source>
</evidence>
<feature type="topological domain" description="Extracellular" evidence="8">
    <location>
        <begin position="1"/>
        <end position="2"/>
    </location>
</feature>
<dbReference type="OrthoDB" id="1654473at2"/>
<dbReference type="GO" id="GO:0005940">
    <property type="term" value="C:septin ring"/>
    <property type="evidence" value="ECO:0007669"/>
    <property type="project" value="InterPro"/>
</dbReference>
<keyword evidence="7 8" id="KW-0131">Cell cycle</keyword>